<dbReference type="EMBL" id="JPKZ01001794">
    <property type="protein sequence ID" value="KHN80055.1"/>
    <property type="molecule type" value="Genomic_DNA"/>
</dbReference>
<evidence type="ECO:0000313" key="2">
    <source>
        <dbReference type="EMBL" id="KHN80055.1"/>
    </source>
</evidence>
<dbReference type="OrthoDB" id="10644360at2759"/>
<proteinExistence type="predicted"/>
<feature type="region of interest" description="Disordered" evidence="1">
    <location>
        <begin position="56"/>
        <end position="106"/>
    </location>
</feature>
<evidence type="ECO:0000313" key="3">
    <source>
        <dbReference type="Proteomes" id="UP000031036"/>
    </source>
</evidence>
<dbReference type="AlphaFoldDB" id="A0A0B2VGG0"/>
<dbReference type="Proteomes" id="UP000031036">
    <property type="component" value="Unassembled WGS sequence"/>
</dbReference>
<comment type="caution">
    <text evidence="2">The sequence shown here is derived from an EMBL/GenBank/DDBJ whole genome shotgun (WGS) entry which is preliminary data.</text>
</comment>
<keyword evidence="3" id="KW-1185">Reference proteome</keyword>
<organism evidence="2 3">
    <name type="scientific">Toxocara canis</name>
    <name type="common">Canine roundworm</name>
    <dbReference type="NCBI Taxonomy" id="6265"/>
    <lineage>
        <taxon>Eukaryota</taxon>
        <taxon>Metazoa</taxon>
        <taxon>Ecdysozoa</taxon>
        <taxon>Nematoda</taxon>
        <taxon>Chromadorea</taxon>
        <taxon>Rhabditida</taxon>
        <taxon>Spirurina</taxon>
        <taxon>Ascaridomorpha</taxon>
        <taxon>Ascaridoidea</taxon>
        <taxon>Toxocaridae</taxon>
        <taxon>Toxocara</taxon>
    </lineage>
</organism>
<sequence>MTTGAAEVNVKIATVADSEAGYEEGGDHGSSLCERMARIGQPLPVLSDTAVRHLSTANEGVSKTAEKDLSEETMPHSTAVEEKPDTKDRSSRTPFPAPRHHSSVRGNDISCGMSLEMFYQTFLLELDRLYNRMEMSYAHMVRDQIQSVKEEVHDLRNEMLESIGQMSSKIDEINGILINLSKSTADKHPLEFDSVQPSLAADSILARLMDRFAGEGTIEMADVRNMLCETFSVEHTSQC</sequence>
<name>A0A0B2VGG0_TOXCA</name>
<protein>
    <submittedName>
        <fullName evidence="2">Uncharacterized protein</fullName>
    </submittedName>
</protein>
<accession>A0A0B2VGG0</accession>
<feature type="compositionally biased region" description="Basic and acidic residues" evidence="1">
    <location>
        <begin position="64"/>
        <end position="91"/>
    </location>
</feature>
<evidence type="ECO:0000256" key="1">
    <source>
        <dbReference type="SAM" id="MobiDB-lite"/>
    </source>
</evidence>
<reference evidence="2 3" key="1">
    <citation type="submission" date="2014-11" db="EMBL/GenBank/DDBJ databases">
        <title>Genetic blueprint of the zoonotic pathogen Toxocara canis.</title>
        <authorList>
            <person name="Zhu X.-Q."/>
            <person name="Korhonen P.K."/>
            <person name="Cai H."/>
            <person name="Young N.D."/>
            <person name="Nejsum P."/>
            <person name="von Samson-Himmelstjerna G."/>
            <person name="Boag P.R."/>
            <person name="Tan P."/>
            <person name="Li Q."/>
            <person name="Min J."/>
            <person name="Yang Y."/>
            <person name="Wang X."/>
            <person name="Fang X."/>
            <person name="Hall R.S."/>
            <person name="Hofmann A."/>
            <person name="Sternberg P.W."/>
            <person name="Jex A.R."/>
            <person name="Gasser R.B."/>
        </authorList>
    </citation>
    <scope>NUCLEOTIDE SEQUENCE [LARGE SCALE GENOMIC DNA]</scope>
    <source>
        <strain evidence="2">PN_DK_2014</strain>
    </source>
</reference>
<gene>
    <name evidence="2" type="ORF">Tcan_17196</name>
</gene>